<dbReference type="AlphaFoldDB" id="A0A9Q8INE3"/>
<comment type="caution">
    <text evidence="1">The sequence shown here is derived from an EMBL/GenBank/DDBJ whole genome shotgun (WGS) entry which is preliminary data.</text>
</comment>
<evidence type="ECO:0000313" key="2">
    <source>
        <dbReference type="Proteomes" id="UP000784700"/>
    </source>
</evidence>
<dbReference type="EMBL" id="QUBG01000007">
    <property type="protein sequence ID" value="TPR43085.1"/>
    <property type="molecule type" value="Genomic_DNA"/>
</dbReference>
<dbReference type="Proteomes" id="UP000784700">
    <property type="component" value="Unassembled WGS sequence"/>
</dbReference>
<evidence type="ECO:0000313" key="1">
    <source>
        <dbReference type="EMBL" id="TPR43085.1"/>
    </source>
</evidence>
<gene>
    <name evidence="1" type="ORF">DY130_06260</name>
</gene>
<sequence length="61" mass="7058">MDLFNNCLITINILAITNVKPCNAEILCHILKKKKITNLQLNVITLMAKKFDKIEQLIKYI</sequence>
<proteinExistence type="predicted"/>
<protein>
    <submittedName>
        <fullName evidence="1">Uncharacterized protein</fullName>
    </submittedName>
</protein>
<name>A0A9Q8INE3_9LACO</name>
<accession>A0A9Q8INE3</accession>
<reference evidence="1" key="1">
    <citation type="submission" date="2018-08" db="EMBL/GenBank/DDBJ databases">
        <title>Comparative genomics of wild bee and flower associated Lactobacillus reveals potential adaptation to the bee host.</title>
        <authorList>
            <person name="Vuong H.Q."/>
            <person name="Mcfrederick Q.S."/>
        </authorList>
    </citation>
    <scope>NUCLEOTIDE SEQUENCE</scope>
    <source>
        <strain evidence="1">HV_63</strain>
    </source>
</reference>
<organism evidence="1 2">
    <name type="scientific">Apilactobacillus micheneri</name>
    <dbReference type="NCBI Taxonomy" id="1899430"/>
    <lineage>
        <taxon>Bacteria</taxon>
        <taxon>Bacillati</taxon>
        <taxon>Bacillota</taxon>
        <taxon>Bacilli</taxon>
        <taxon>Lactobacillales</taxon>
        <taxon>Lactobacillaceae</taxon>
        <taxon>Apilactobacillus</taxon>
    </lineage>
</organism>